<dbReference type="Proteomes" id="UP000198900">
    <property type="component" value="Unassembled WGS sequence"/>
</dbReference>
<organism evidence="1 2">
    <name type="scientific">Paraburkholderia steynii</name>
    <dbReference type="NCBI Taxonomy" id="1245441"/>
    <lineage>
        <taxon>Bacteria</taxon>
        <taxon>Pseudomonadati</taxon>
        <taxon>Pseudomonadota</taxon>
        <taxon>Betaproteobacteria</taxon>
        <taxon>Burkholderiales</taxon>
        <taxon>Burkholderiaceae</taxon>
        <taxon>Paraburkholderia</taxon>
    </lineage>
</organism>
<name>A0A7Z7BIJ1_9BURK</name>
<proteinExistence type="predicted"/>
<evidence type="ECO:0000313" key="2">
    <source>
        <dbReference type="Proteomes" id="UP000198900"/>
    </source>
</evidence>
<gene>
    <name evidence="1" type="ORF">SAMN04487926_1434</name>
</gene>
<protein>
    <submittedName>
        <fullName evidence="1">Uncharacterized protein</fullName>
    </submittedName>
</protein>
<comment type="caution">
    <text evidence="1">The sequence shown here is derived from an EMBL/GenBank/DDBJ whole genome shotgun (WGS) entry which is preliminary data.</text>
</comment>
<dbReference type="EMBL" id="FNDI01000043">
    <property type="protein sequence ID" value="SDJ32510.1"/>
    <property type="molecule type" value="Genomic_DNA"/>
</dbReference>
<sequence length="55" mass="5542">MLSFIVTPAMVGVMGVARVAAGLGTAVNSICSDSNATTDIGTLRALPLPFCVLAF</sequence>
<dbReference type="AlphaFoldDB" id="A0A7Z7BIJ1"/>
<dbReference type="RefSeq" id="WP_167306648.1">
    <property type="nucleotide sequence ID" value="NZ_FNDI01000043.1"/>
</dbReference>
<evidence type="ECO:0000313" key="1">
    <source>
        <dbReference type="EMBL" id="SDJ32510.1"/>
    </source>
</evidence>
<accession>A0A7Z7BIJ1</accession>
<keyword evidence="2" id="KW-1185">Reference proteome</keyword>
<reference evidence="1" key="1">
    <citation type="submission" date="2016-10" db="EMBL/GenBank/DDBJ databases">
        <authorList>
            <person name="Varghese N."/>
            <person name="Submissions S."/>
        </authorList>
    </citation>
    <scope>NUCLEOTIDE SEQUENCE [LARGE SCALE GENOMIC DNA]</scope>
    <source>
        <strain evidence="1">YR281</strain>
    </source>
</reference>